<organism evidence="2">
    <name type="scientific">Trepomonas sp. PC1</name>
    <dbReference type="NCBI Taxonomy" id="1076344"/>
    <lineage>
        <taxon>Eukaryota</taxon>
        <taxon>Metamonada</taxon>
        <taxon>Diplomonadida</taxon>
        <taxon>Hexamitidae</taxon>
        <taxon>Hexamitinae</taxon>
        <taxon>Trepomonas</taxon>
    </lineage>
</organism>
<name>A0A146KHF4_9EUKA</name>
<evidence type="ECO:0000256" key="1">
    <source>
        <dbReference type="SAM" id="MobiDB-lite"/>
    </source>
</evidence>
<reference evidence="2" key="1">
    <citation type="submission" date="2015-07" db="EMBL/GenBank/DDBJ databases">
        <title>Adaptation to a free-living lifestyle via gene acquisitions in the diplomonad Trepomonas sp. PC1.</title>
        <authorList>
            <person name="Xu F."/>
            <person name="Jerlstrom-Hultqvist J."/>
            <person name="Kolisko M."/>
            <person name="Simpson A.G.B."/>
            <person name="Roger A.J."/>
            <person name="Svard S.G."/>
            <person name="Andersson J.O."/>
        </authorList>
    </citation>
    <scope>NUCLEOTIDE SEQUENCE</scope>
    <source>
        <strain evidence="2">PC1</strain>
    </source>
</reference>
<feature type="non-terminal residue" evidence="2">
    <location>
        <position position="861"/>
    </location>
</feature>
<feature type="non-terminal residue" evidence="2">
    <location>
        <position position="1"/>
    </location>
</feature>
<protein>
    <submittedName>
        <fullName evidence="2">Uncharacterized protein</fullName>
    </submittedName>
</protein>
<feature type="region of interest" description="Disordered" evidence="1">
    <location>
        <begin position="823"/>
        <end position="844"/>
    </location>
</feature>
<proteinExistence type="predicted"/>
<dbReference type="AlphaFoldDB" id="A0A146KHF4"/>
<gene>
    <name evidence="2" type="ORF">TPC1_10571</name>
</gene>
<dbReference type="EMBL" id="GDID01000426">
    <property type="protein sequence ID" value="JAP96180.1"/>
    <property type="molecule type" value="Transcribed_RNA"/>
</dbReference>
<accession>A0A146KHF4</accession>
<evidence type="ECO:0000313" key="2">
    <source>
        <dbReference type="EMBL" id="JAP96180.1"/>
    </source>
</evidence>
<sequence>QKCYSCGKSFDDPCHGYRCLYSNFANQTEFDVQSLNLIQPQIIAHELHSPLYQYFTNTDQSKPLFFRLVFLIQKLTNLCETCTNFQTLANSSVSNSQYLLQAFGAVIQSFVCAISFGMSYKYAIARKLTGYQIDLNLNQVYSDPQLLEIIAERYFPFKQNQAFLLVNLFQQFSCDSLQTVEQNYFSSFQQTQSYQSQFQLDLDQIDETYLDFPSYVQHFQLGDSLSEDIFNQFTFKSPVKPVSSFALLSCYLKKISISNFQIGDLILKSVAASGFGSKLSQILFGELNKSSFTKQSDFYCQQLIDNELAHKMLDNLVQTQQNIVCWAGQFNQQITFIGCQKLSQIPLKLGTLKQRSAILHNQSVTDKQFLKRKEKEFKQNIKKDNNLSLVNQKVLQTVLTESELQQALSVLEAFTKAFEELFKSLMIRVEQSSTIDAVQNLFTHCQKELAIFDLDLTKLNIQKQVVAPALVKQSKPSENPVDYIFGPQVKPLSADLDNFQVLKSNLIKQKLKLNKDCERQILEDINIVQKETKGRPKEEFAMNQFISRFLTRGEVALCVIAGIEIPVFVNCKLLYIQNGFVINSQILAAFDFRPGVAEVMAFLVIGQLNQPGCVTIPEQLKLFQGDAVAWHQATVWHVFSKKCQQKQEFQFQTSFQFMGNPVFNQQQQKVVHQEIVFNQVFYQQMPQCLLQQATELKTKQIADAVYEKLKTHFYNSKLNQDFKKHRQQIISQQATIDIKQFMHETRSYTRAKSTKVDRGCQTNKSYIYKLKRANSSGLDQRSSEIQQLQNQYLERQKRWEERQKAEEHAKKNNVFSQFNFGLTLDQLQPKRPGRPPKENETSWIRPEIEFDFPDLLNDGKG</sequence>